<evidence type="ECO:0000313" key="3">
    <source>
        <dbReference type="Proteomes" id="UP000069902"/>
    </source>
</evidence>
<reference evidence="3" key="1">
    <citation type="submission" date="2015-09" db="EMBL/GenBank/DDBJ databases">
        <authorList>
            <person name="Bertelli C."/>
        </authorList>
    </citation>
    <scope>NUCLEOTIDE SEQUENCE [LARGE SCALE GENOMIC DNA]</scope>
    <source>
        <strain evidence="3">KNic</strain>
    </source>
</reference>
<dbReference type="GO" id="GO:0006935">
    <property type="term" value="P:chemotaxis"/>
    <property type="evidence" value="ECO:0007669"/>
    <property type="project" value="InterPro"/>
</dbReference>
<dbReference type="PATRIC" id="fig|389348.3.peg.1726"/>
<dbReference type="SUPFAM" id="SSF50341">
    <property type="entry name" value="CheW-like"/>
    <property type="match status" value="1"/>
</dbReference>
<organism evidence="2 3">
    <name type="scientific">Candidatus Protochlamydia naegleriophila</name>
    <dbReference type="NCBI Taxonomy" id="389348"/>
    <lineage>
        <taxon>Bacteria</taxon>
        <taxon>Pseudomonadati</taxon>
        <taxon>Chlamydiota</taxon>
        <taxon>Chlamydiia</taxon>
        <taxon>Parachlamydiales</taxon>
        <taxon>Parachlamydiaceae</taxon>
        <taxon>Candidatus Protochlamydia</taxon>
    </lineage>
</organism>
<dbReference type="KEGG" id="pnl:PNK_1540"/>
<dbReference type="EMBL" id="LN879502">
    <property type="protein sequence ID" value="CUI17150.1"/>
    <property type="molecule type" value="Genomic_DNA"/>
</dbReference>
<sequence>MIVAMSMLLFYVGENRYAVDNQCIVKIIPRVFLKKMPYAPPYLAGLLNWEGKPIPIVNFCHLIEQREACEAFHTRIILIKAPHDALYVGIMGEKVIDIANVKASQFSETGFYLSHFPYLSGFYNDQNGIIQKLDVAEFFKFLSVDFFPAIQSGDDGQP</sequence>
<gene>
    <name evidence="2" type="primary">wspB</name>
    <name evidence="2" type="ORF">PNK_1540</name>
</gene>
<dbReference type="InterPro" id="IPR002545">
    <property type="entry name" value="CheW-lke_dom"/>
</dbReference>
<dbReference type="Proteomes" id="UP000069902">
    <property type="component" value="Chromosome cPNK"/>
</dbReference>
<dbReference type="AlphaFoldDB" id="A0A0U5JCD3"/>
<dbReference type="GO" id="GO:0007165">
    <property type="term" value="P:signal transduction"/>
    <property type="evidence" value="ECO:0007669"/>
    <property type="project" value="InterPro"/>
</dbReference>
<dbReference type="Gene3D" id="2.30.30.40">
    <property type="entry name" value="SH3 Domains"/>
    <property type="match status" value="1"/>
</dbReference>
<dbReference type="GO" id="GO:0005829">
    <property type="term" value="C:cytosol"/>
    <property type="evidence" value="ECO:0007669"/>
    <property type="project" value="TreeGrafter"/>
</dbReference>
<accession>A0A0U5JCD3</accession>
<dbReference type="InterPro" id="IPR039315">
    <property type="entry name" value="CheW"/>
</dbReference>
<dbReference type="Pfam" id="PF01584">
    <property type="entry name" value="CheW"/>
    <property type="match status" value="1"/>
</dbReference>
<evidence type="ECO:0000259" key="1">
    <source>
        <dbReference type="PROSITE" id="PS50851"/>
    </source>
</evidence>
<protein>
    <submittedName>
        <fullName evidence="2">Chemotaxis protein cheW</fullName>
    </submittedName>
</protein>
<dbReference type="STRING" id="389348.PNK_1540"/>
<dbReference type="InParanoid" id="A0A0U5JCD3"/>
<dbReference type="PANTHER" id="PTHR22617:SF43">
    <property type="entry name" value="PROTEIN PILI"/>
    <property type="match status" value="1"/>
</dbReference>
<feature type="domain" description="CheW-like" evidence="1">
    <location>
        <begin position="4"/>
        <end position="144"/>
    </location>
</feature>
<evidence type="ECO:0000313" key="2">
    <source>
        <dbReference type="EMBL" id="CUI17150.1"/>
    </source>
</evidence>
<proteinExistence type="predicted"/>
<dbReference type="PROSITE" id="PS50851">
    <property type="entry name" value="CHEW"/>
    <property type="match status" value="1"/>
</dbReference>
<dbReference type="PANTHER" id="PTHR22617">
    <property type="entry name" value="CHEMOTAXIS SENSOR HISTIDINE KINASE-RELATED"/>
    <property type="match status" value="1"/>
</dbReference>
<dbReference type="SMART" id="SM00260">
    <property type="entry name" value="CheW"/>
    <property type="match status" value="1"/>
</dbReference>
<dbReference type="Gene3D" id="2.40.50.180">
    <property type="entry name" value="CheA-289, Domain 4"/>
    <property type="match status" value="1"/>
</dbReference>
<keyword evidence="3" id="KW-1185">Reference proteome</keyword>
<name>A0A0U5JCD3_9BACT</name>
<dbReference type="InterPro" id="IPR036061">
    <property type="entry name" value="CheW-like_dom_sf"/>
</dbReference>